<dbReference type="Proteomes" id="UP000199239">
    <property type="component" value="Unassembled WGS sequence"/>
</dbReference>
<dbReference type="RefSeq" id="WP_093914602.1">
    <property type="nucleotide sequence ID" value="NZ_FPAJ01000001.1"/>
</dbReference>
<evidence type="ECO:0000313" key="1">
    <source>
        <dbReference type="EMBL" id="SFS43414.1"/>
    </source>
</evidence>
<name>A0A1I6PT62_9RHOB</name>
<keyword evidence="2" id="KW-1185">Reference proteome</keyword>
<gene>
    <name evidence="1" type="ORF">SAMN04488040_0324</name>
</gene>
<organism evidence="1 2">
    <name type="scientific">Sulfitobacter marinus</name>
    <dbReference type="NCBI Taxonomy" id="394264"/>
    <lineage>
        <taxon>Bacteria</taxon>
        <taxon>Pseudomonadati</taxon>
        <taxon>Pseudomonadota</taxon>
        <taxon>Alphaproteobacteria</taxon>
        <taxon>Rhodobacterales</taxon>
        <taxon>Roseobacteraceae</taxon>
        <taxon>Sulfitobacter</taxon>
    </lineage>
</organism>
<dbReference type="EMBL" id="FPAJ01000001">
    <property type="protein sequence ID" value="SFS43414.1"/>
    <property type="molecule type" value="Genomic_DNA"/>
</dbReference>
<proteinExistence type="predicted"/>
<accession>A0A1I6PT62</accession>
<evidence type="ECO:0000313" key="2">
    <source>
        <dbReference type="Proteomes" id="UP000199239"/>
    </source>
</evidence>
<reference evidence="2" key="1">
    <citation type="submission" date="2016-10" db="EMBL/GenBank/DDBJ databases">
        <authorList>
            <person name="Varghese N."/>
            <person name="Submissions S."/>
        </authorList>
    </citation>
    <scope>NUCLEOTIDE SEQUENCE [LARGE SCALE GENOMIC DNA]</scope>
    <source>
        <strain evidence="2">DSM 23422</strain>
    </source>
</reference>
<dbReference type="AlphaFoldDB" id="A0A1I6PT62"/>
<sequence length="67" mass="7408">MISKVENHDRNVIAFRPKAPACGHWAVAQHFQNIQHISPANDNYGPSAFEGAQTSDLLLDFLYGVAQ</sequence>
<dbReference type="OrthoDB" id="9960460at2"/>
<protein>
    <submittedName>
        <fullName evidence="1">Uncharacterized protein</fullName>
    </submittedName>
</protein>